<evidence type="ECO:0000256" key="1">
    <source>
        <dbReference type="ARBA" id="ARBA00022801"/>
    </source>
</evidence>
<dbReference type="Gene3D" id="3.40.630.10">
    <property type="entry name" value="Zn peptidases"/>
    <property type="match status" value="1"/>
</dbReference>
<evidence type="ECO:0000313" key="4">
    <source>
        <dbReference type="EMBL" id="CQR55307.1"/>
    </source>
</evidence>
<dbReference type="Pfam" id="PF07687">
    <property type="entry name" value="M20_dimer"/>
    <property type="match status" value="1"/>
</dbReference>
<dbReference type="STRING" id="483937.AMQ84_02525"/>
<feature type="binding site" evidence="2">
    <location>
        <position position="174"/>
    </location>
    <ligand>
        <name>Mn(2+)</name>
        <dbReference type="ChEBI" id="CHEBI:29035"/>
        <label>2</label>
    </ligand>
</feature>
<evidence type="ECO:0000259" key="3">
    <source>
        <dbReference type="Pfam" id="PF07687"/>
    </source>
</evidence>
<dbReference type="InterPro" id="IPR017439">
    <property type="entry name" value="Amidohydrolase"/>
</dbReference>
<dbReference type="PANTHER" id="PTHR11014">
    <property type="entry name" value="PEPTIDASE M20 FAMILY MEMBER"/>
    <property type="match status" value="1"/>
</dbReference>
<feature type="binding site" evidence="2">
    <location>
        <position position="176"/>
    </location>
    <ligand>
        <name>Mn(2+)</name>
        <dbReference type="ChEBI" id="CHEBI:29035"/>
        <label>2</label>
    </ligand>
</feature>
<reference evidence="5" key="1">
    <citation type="submission" date="2015-03" db="EMBL/GenBank/DDBJ databases">
        <authorList>
            <person name="Wibberg D."/>
        </authorList>
    </citation>
    <scope>NUCLEOTIDE SEQUENCE [LARGE SCALE GENOMIC DNA]</scope>
</reference>
<dbReference type="SUPFAM" id="SSF53187">
    <property type="entry name" value="Zn-dependent exopeptidases"/>
    <property type="match status" value="1"/>
</dbReference>
<dbReference type="InterPro" id="IPR036264">
    <property type="entry name" value="Bact_exopeptidase_dim_dom"/>
</dbReference>
<evidence type="ECO:0000313" key="5">
    <source>
        <dbReference type="Proteomes" id="UP000033163"/>
    </source>
</evidence>
<feature type="binding site" evidence="2">
    <location>
        <position position="235"/>
    </location>
    <ligand>
        <name>Mn(2+)</name>
        <dbReference type="ChEBI" id="CHEBI:29035"/>
        <label>2</label>
    </ligand>
</feature>
<dbReference type="AlphaFoldDB" id="A0A0E4CWI0"/>
<proteinExistence type="predicted"/>
<dbReference type="NCBIfam" id="TIGR01891">
    <property type="entry name" value="amidohydrolases"/>
    <property type="match status" value="1"/>
</dbReference>
<dbReference type="PATRIC" id="fig|1073571.4.peg.3097"/>
<dbReference type="GO" id="GO:0050118">
    <property type="term" value="F:N-acetyldiaminopimelate deacetylase activity"/>
    <property type="evidence" value="ECO:0007669"/>
    <property type="project" value="UniProtKB-ARBA"/>
</dbReference>
<protein>
    <submittedName>
        <fullName evidence="4">Amidohydrolase</fullName>
        <ecNumber evidence="4">3.5.1.14</ecNumber>
    </submittedName>
</protein>
<dbReference type="KEGG" id="pri:PRIO_2904"/>
<comment type="cofactor">
    <cofactor evidence="2">
        <name>Mn(2+)</name>
        <dbReference type="ChEBI" id="CHEBI:29035"/>
    </cofactor>
    <text evidence="2">The Mn(2+) ion enhances activity.</text>
</comment>
<dbReference type="Gene3D" id="3.30.70.360">
    <property type="match status" value="1"/>
</dbReference>
<dbReference type="PANTHER" id="PTHR11014:SF63">
    <property type="entry name" value="METALLOPEPTIDASE, PUTATIVE (AFU_ORTHOLOGUE AFUA_6G09600)-RELATED"/>
    <property type="match status" value="1"/>
</dbReference>
<dbReference type="InterPro" id="IPR011650">
    <property type="entry name" value="Peptidase_M20_dimer"/>
</dbReference>
<dbReference type="SUPFAM" id="SSF55031">
    <property type="entry name" value="Bacterial exopeptidase dimerisation domain"/>
    <property type="match status" value="1"/>
</dbReference>
<dbReference type="GO" id="GO:0019877">
    <property type="term" value="P:diaminopimelate biosynthetic process"/>
    <property type="evidence" value="ECO:0007669"/>
    <property type="project" value="UniProtKB-ARBA"/>
</dbReference>
<dbReference type="CDD" id="cd08021">
    <property type="entry name" value="M20_Acy1_YhaA-like"/>
    <property type="match status" value="1"/>
</dbReference>
<evidence type="ECO:0000256" key="2">
    <source>
        <dbReference type="PIRSR" id="PIRSR005962-1"/>
    </source>
</evidence>
<sequence length="463" mass="51092">MKYNDKFMPIIIDVPFHDSMFPWVVQGVPDLLVPSFLCFCYNNRNIAFRAGWKKSHKALKVCPKRNRKKGMGIIMDRLTLEQLLPDMVKWRRHLHRHPELSYQEKETSAFVAAKLIEFGIEVVRSKAGYGLTGILKGKSPGKTVVLRADMDALAITEENGREYASQNHGVMHACGHDGHTSMLLAAAAYYSSRREELQGELRFLFQPAEEICPGGALGMIAEGVLEGADAVYGLHLWTPLPVGKVASAPGPLMASADEFFIDITGKGGHAGTPHRTVDSIVAAAALVTQLQSIVSRSVDPMRPAVVSVGTIQGGTAQNIVAERCRITGTVRAFDEETRYLIRQRIEEMTAAVAASYGAEAKIDYLMGYPPLVNDEAEFQRYFRVAPAALGREVSVERMEKIMPAEDFSYYVKEIPGCFIFVGAGNPDKEAVYPHHHSKFDFDEDALLHGAKVLVAMADSCMNE</sequence>
<dbReference type="EMBL" id="LN831776">
    <property type="protein sequence ID" value="CQR55307.1"/>
    <property type="molecule type" value="Genomic_DNA"/>
</dbReference>
<dbReference type="FunFam" id="3.30.70.360:FF:000001">
    <property type="entry name" value="N-acetyldiaminopimelate deacetylase"/>
    <property type="match status" value="1"/>
</dbReference>
<organism evidence="4 5">
    <name type="scientific">Paenibacillus riograndensis SBR5</name>
    <dbReference type="NCBI Taxonomy" id="1073571"/>
    <lineage>
        <taxon>Bacteria</taxon>
        <taxon>Bacillati</taxon>
        <taxon>Bacillota</taxon>
        <taxon>Bacilli</taxon>
        <taxon>Bacillales</taxon>
        <taxon>Paenibacillaceae</taxon>
        <taxon>Paenibacillus</taxon>
        <taxon>Paenibacillus sonchi group</taxon>
    </lineage>
</organism>
<feature type="binding site" evidence="2">
    <location>
        <position position="435"/>
    </location>
    <ligand>
        <name>Mn(2+)</name>
        <dbReference type="ChEBI" id="CHEBI:29035"/>
        <label>2</label>
    </ligand>
</feature>
<dbReference type="EC" id="3.5.1.14" evidence="4"/>
<name>A0A0E4CWI0_9BACL</name>
<dbReference type="PIRSF" id="PIRSF005962">
    <property type="entry name" value="Pept_M20D_amidohydro"/>
    <property type="match status" value="1"/>
</dbReference>
<feature type="binding site" evidence="2">
    <location>
        <position position="210"/>
    </location>
    <ligand>
        <name>Mn(2+)</name>
        <dbReference type="ChEBI" id="CHEBI:29035"/>
        <label>2</label>
    </ligand>
</feature>
<dbReference type="GO" id="GO:0004046">
    <property type="term" value="F:aminoacylase activity"/>
    <property type="evidence" value="ECO:0007669"/>
    <property type="project" value="UniProtKB-EC"/>
</dbReference>
<gene>
    <name evidence="4" type="ORF">PRIO_2904</name>
</gene>
<dbReference type="Proteomes" id="UP000033163">
    <property type="component" value="Chromosome I"/>
</dbReference>
<keyword evidence="2" id="KW-0464">Manganese</keyword>
<accession>A0A0E4CWI0</accession>
<keyword evidence="2" id="KW-0479">Metal-binding</keyword>
<feature type="domain" description="Peptidase M20 dimerisation" evidence="3">
    <location>
        <begin position="259"/>
        <end position="354"/>
    </location>
</feature>
<dbReference type="HOGENOM" id="CLU_023257_0_1_9"/>
<dbReference type="GO" id="GO:0046872">
    <property type="term" value="F:metal ion binding"/>
    <property type="evidence" value="ECO:0007669"/>
    <property type="project" value="UniProtKB-KW"/>
</dbReference>
<dbReference type="Pfam" id="PF01546">
    <property type="entry name" value="Peptidase_M20"/>
    <property type="match status" value="1"/>
</dbReference>
<dbReference type="InterPro" id="IPR002933">
    <property type="entry name" value="Peptidase_M20"/>
</dbReference>
<keyword evidence="1 4" id="KW-0378">Hydrolase</keyword>